<dbReference type="Pfam" id="PF05699">
    <property type="entry name" value="Dimer_Tnp_hAT"/>
    <property type="match status" value="1"/>
</dbReference>
<evidence type="ECO:0000313" key="2">
    <source>
        <dbReference type="EMBL" id="TFY50404.1"/>
    </source>
</evidence>
<accession>A0A4Y9XJU0</accession>
<feature type="domain" description="HAT C-terminal dimerisation" evidence="1">
    <location>
        <begin position="191"/>
        <end position="272"/>
    </location>
</feature>
<dbReference type="AlphaFoldDB" id="A0A4Y9XJU0"/>
<dbReference type="SUPFAM" id="SSF53098">
    <property type="entry name" value="Ribonuclease H-like"/>
    <property type="match status" value="1"/>
</dbReference>
<dbReference type="STRING" id="34475.A0A4Y9XJU0"/>
<evidence type="ECO:0000313" key="3">
    <source>
        <dbReference type="Proteomes" id="UP000298390"/>
    </source>
</evidence>
<dbReference type="EMBL" id="SEKV01001518">
    <property type="protein sequence ID" value="TFY50404.1"/>
    <property type="molecule type" value="Genomic_DNA"/>
</dbReference>
<dbReference type="GO" id="GO:0046983">
    <property type="term" value="F:protein dimerization activity"/>
    <property type="evidence" value="ECO:0007669"/>
    <property type="project" value="InterPro"/>
</dbReference>
<comment type="caution">
    <text evidence="2">The sequence shown here is derived from an EMBL/GenBank/DDBJ whole genome shotgun (WGS) entry which is preliminary data.</text>
</comment>
<name>A0A4Y9XJU0_9APHY</name>
<dbReference type="Proteomes" id="UP000298390">
    <property type="component" value="Unassembled WGS sequence"/>
</dbReference>
<sequence>MGSCTLRRARLCGCSPLVAVADLACGRNVQVFYDATQYFSRAGKDAPDLTDVIPAMDIIDQKLATGSLNQALDPAIRVALSLGKRSMNHYYNKSNKSAAYRIAMVLDPRHKLQYFRDNAWPDRWIAEARALVRQAYDEEWKGHAVSREQAEDAEEPQPLMNAQHASSSKKANMFDAARASRKKATVPIVDELDHYLSTDANPAINSALVWWTSRESRATYPNLSRMAISYLTIPPTSVAVERLFSKGRIFISHLRNGLSAASIRALLCLNNWSTLGFIKDEDVMSVMREDASKESPEDVEDVWGFSQPNEDLIFFV</sequence>
<dbReference type="PANTHER" id="PTHR23272">
    <property type="entry name" value="BED FINGER-RELATED"/>
    <property type="match status" value="1"/>
</dbReference>
<proteinExistence type="predicted"/>
<dbReference type="InterPro" id="IPR012337">
    <property type="entry name" value="RNaseH-like_sf"/>
</dbReference>
<reference evidence="2 3" key="1">
    <citation type="submission" date="2019-01" db="EMBL/GenBank/DDBJ databases">
        <title>Genome sequencing of the rare red list fungi Fomitopsis rosea.</title>
        <authorList>
            <person name="Buettner E."/>
            <person name="Kellner H."/>
        </authorList>
    </citation>
    <scope>NUCLEOTIDE SEQUENCE [LARGE SCALE GENOMIC DNA]</scope>
    <source>
        <strain evidence="2 3">DSM 105464</strain>
    </source>
</reference>
<dbReference type="InterPro" id="IPR008906">
    <property type="entry name" value="HATC_C_dom"/>
</dbReference>
<dbReference type="PANTHER" id="PTHR23272:SF104">
    <property type="entry name" value="HAT FAMILY DIMERISATION DOMAIN CONTAINING PROTEIN, EXPRESSED"/>
    <property type="match status" value="1"/>
</dbReference>
<gene>
    <name evidence="2" type="ORF">EVJ58_g11062</name>
</gene>
<protein>
    <recommendedName>
        <fullName evidence="1">HAT C-terminal dimerisation domain-containing protein</fullName>
    </recommendedName>
</protein>
<organism evidence="2 3">
    <name type="scientific">Rhodofomes roseus</name>
    <dbReference type="NCBI Taxonomy" id="34475"/>
    <lineage>
        <taxon>Eukaryota</taxon>
        <taxon>Fungi</taxon>
        <taxon>Dikarya</taxon>
        <taxon>Basidiomycota</taxon>
        <taxon>Agaricomycotina</taxon>
        <taxon>Agaricomycetes</taxon>
        <taxon>Polyporales</taxon>
        <taxon>Rhodofomes</taxon>
    </lineage>
</organism>
<evidence type="ECO:0000259" key="1">
    <source>
        <dbReference type="Pfam" id="PF05699"/>
    </source>
</evidence>